<dbReference type="InterPro" id="IPR001179">
    <property type="entry name" value="PPIase_FKBP_dom"/>
</dbReference>
<dbReference type="KEGG" id="ccp:CHC_T00004312001"/>
<keyword evidence="1" id="KW-0697">Rotamase</keyword>
<dbReference type="EMBL" id="HG001752">
    <property type="protein sequence ID" value="CDF35931.1"/>
    <property type="molecule type" value="Genomic_DNA"/>
</dbReference>
<comment type="catalytic activity">
    <reaction evidence="1">
        <text>[protein]-peptidylproline (omega=180) = [protein]-peptidylproline (omega=0)</text>
        <dbReference type="Rhea" id="RHEA:16237"/>
        <dbReference type="Rhea" id="RHEA-COMP:10747"/>
        <dbReference type="Rhea" id="RHEA-COMP:10748"/>
        <dbReference type="ChEBI" id="CHEBI:83833"/>
        <dbReference type="ChEBI" id="CHEBI:83834"/>
        <dbReference type="EC" id="5.2.1.8"/>
    </reaction>
</comment>
<dbReference type="InterPro" id="IPR046357">
    <property type="entry name" value="PPIase_dom_sf"/>
</dbReference>
<dbReference type="OrthoDB" id="77911at2759"/>
<sequence>MTARLPLRKRRSNNFEKIGENRTRPTRTLQLDLINLSVVISRSRPEIRGAVIGMRRGRTRERCWGHGRLLVHNTKAGYCFAPAATVSVKGPRKSFASCSRICPVTACHHASDSNPWTEMLSRRVVLSMLVASAVGAATSKAQAAQSEETEENSYDAIRTRRHVGIGRFPPDRPAPAFEPGKKLFQVNAGLEGQDVKIGQGDIYVKPGSLVVARWAMVLEDGSTVDAANEKQAGIFRPGAHQVPSGIEDSVIGMRPGGKRLVKGTSERILANITTGYNIGERSLVPNGANVFIDISVDRIDPFGER</sequence>
<dbReference type="Gramene" id="CDF35931">
    <property type="protein sequence ID" value="CDF35931"/>
    <property type="gene ID" value="CHC_T00004312001"/>
</dbReference>
<dbReference type="AlphaFoldDB" id="R7QEP8"/>
<dbReference type="Proteomes" id="UP000012073">
    <property type="component" value="Unassembled WGS sequence"/>
</dbReference>
<proteinExistence type="predicted"/>
<name>R7QEP8_CHOCR</name>
<evidence type="ECO:0000256" key="1">
    <source>
        <dbReference type="PROSITE-ProRule" id="PRU00277"/>
    </source>
</evidence>
<accession>R7QEP8</accession>
<protein>
    <recommendedName>
        <fullName evidence="1">peptidylprolyl isomerase</fullName>
        <ecNumber evidence="1">5.2.1.8</ecNumber>
    </recommendedName>
</protein>
<reference evidence="4" key="1">
    <citation type="journal article" date="2013" name="Proc. Natl. Acad. Sci. U.S.A.">
        <title>Genome structure and metabolic features in the red seaweed Chondrus crispus shed light on evolution of the Archaeplastida.</title>
        <authorList>
            <person name="Collen J."/>
            <person name="Porcel B."/>
            <person name="Carre W."/>
            <person name="Ball S.G."/>
            <person name="Chaparro C."/>
            <person name="Tonon T."/>
            <person name="Barbeyron T."/>
            <person name="Michel G."/>
            <person name="Noel B."/>
            <person name="Valentin K."/>
            <person name="Elias M."/>
            <person name="Artiguenave F."/>
            <person name="Arun A."/>
            <person name="Aury J.M."/>
            <person name="Barbosa-Neto J.F."/>
            <person name="Bothwell J.H."/>
            <person name="Bouget F.Y."/>
            <person name="Brillet L."/>
            <person name="Cabello-Hurtado F."/>
            <person name="Capella-Gutierrez S."/>
            <person name="Charrier B."/>
            <person name="Cladiere L."/>
            <person name="Cock J.M."/>
            <person name="Coelho S.M."/>
            <person name="Colleoni C."/>
            <person name="Czjzek M."/>
            <person name="Da Silva C."/>
            <person name="Delage L."/>
            <person name="Denoeud F."/>
            <person name="Deschamps P."/>
            <person name="Dittami S.M."/>
            <person name="Gabaldon T."/>
            <person name="Gachon C.M."/>
            <person name="Groisillier A."/>
            <person name="Herve C."/>
            <person name="Jabbari K."/>
            <person name="Katinka M."/>
            <person name="Kloareg B."/>
            <person name="Kowalczyk N."/>
            <person name="Labadie K."/>
            <person name="Leblanc C."/>
            <person name="Lopez P.J."/>
            <person name="McLachlan D.H."/>
            <person name="Meslet-Cladiere L."/>
            <person name="Moustafa A."/>
            <person name="Nehr Z."/>
            <person name="Nyvall Collen P."/>
            <person name="Panaud O."/>
            <person name="Partensky F."/>
            <person name="Poulain J."/>
            <person name="Rensing S.A."/>
            <person name="Rousvoal S."/>
            <person name="Samson G."/>
            <person name="Symeonidi A."/>
            <person name="Weissenbach J."/>
            <person name="Zambounis A."/>
            <person name="Wincker P."/>
            <person name="Boyen C."/>
        </authorList>
    </citation>
    <scope>NUCLEOTIDE SEQUENCE [LARGE SCALE GENOMIC DNA]</scope>
    <source>
        <strain evidence="4">cv. Stackhouse</strain>
    </source>
</reference>
<evidence type="ECO:0000313" key="3">
    <source>
        <dbReference type="EMBL" id="CDF35931.1"/>
    </source>
</evidence>
<evidence type="ECO:0000259" key="2">
    <source>
        <dbReference type="PROSITE" id="PS50059"/>
    </source>
</evidence>
<dbReference type="SUPFAM" id="SSF54534">
    <property type="entry name" value="FKBP-like"/>
    <property type="match status" value="1"/>
</dbReference>
<dbReference type="Gene3D" id="3.10.50.40">
    <property type="match status" value="1"/>
</dbReference>
<organism evidence="3 4">
    <name type="scientific">Chondrus crispus</name>
    <name type="common">Carrageen Irish moss</name>
    <name type="synonym">Polymorpha crispa</name>
    <dbReference type="NCBI Taxonomy" id="2769"/>
    <lineage>
        <taxon>Eukaryota</taxon>
        <taxon>Rhodophyta</taxon>
        <taxon>Florideophyceae</taxon>
        <taxon>Rhodymeniophycidae</taxon>
        <taxon>Gigartinales</taxon>
        <taxon>Gigartinaceae</taxon>
        <taxon>Chondrus</taxon>
    </lineage>
</organism>
<dbReference type="GO" id="GO:0003755">
    <property type="term" value="F:peptidyl-prolyl cis-trans isomerase activity"/>
    <property type="evidence" value="ECO:0007669"/>
    <property type="project" value="UniProtKB-KW"/>
</dbReference>
<gene>
    <name evidence="3" type="ORF">CHC_T00004312001</name>
</gene>
<dbReference type="Pfam" id="PF00254">
    <property type="entry name" value="FKBP_C"/>
    <property type="match status" value="1"/>
</dbReference>
<dbReference type="GeneID" id="17323491"/>
<keyword evidence="1" id="KW-0413">Isomerase</keyword>
<dbReference type="RefSeq" id="XP_005715750.1">
    <property type="nucleotide sequence ID" value="XM_005715693.1"/>
</dbReference>
<dbReference type="PROSITE" id="PS50059">
    <property type="entry name" value="FKBP_PPIASE"/>
    <property type="match status" value="1"/>
</dbReference>
<dbReference type="EC" id="5.2.1.8" evidence="1"/>
<feature type="domain" description="PPIase FKBP-type" evidence="2">
    <location>
        <begin position="207"/>
        <end position="300"/>
    </location>
</feature>
<keyword evidence="4" id="KW-1185">Reference proteome</keyword>
<evidence type="ECO:0000313" key="4">
    <source>
        <dbReference type="Proteomes" id="UP000012073"/>
    </source>
</evidence>
<dbReference type="STRING" id="2769.R7QEP8"/>